<dbReference type="EMBL" id="CP117812">
    <property type="protein sequence ID" value="WDE97485.1"/>
    <property type="molecule type" value="Genomic_DNA"/>
</dbReference>
<protein>
    <submittedName>
        <fullName evidence="4">2-oxoacid:ferredoxin oxidoreductase subunit beta</fullName>
    </submittedName>
</protein>
<name>A0ABY7VTI7_9BACT</name>
<evidence type="ECO:0000256" key="2">
    <source>
        <dbReference type="ARBA" id="ARBA00023002"/>
    </source>
</evidence>
<keyword evidence="5" id="KW-1185">Reference proteome</keyword>
<dbReference type="InterPro" id="IPR029061">
    <property type="entry name" value="THDP-binding"/>
</dbReference>
<accession>A0ABY7VTI7</accession>
<dbReference type="InterPro" id="IPR051457">
    <property type="entry name" value="2-oxoacid:Fd_oxidoreductase"/>
</dbReference>
<proteinExistence type="predicted"/>
<evidence type="ECO:0000313" key="5">
    <source>
        <dbReference type="Proteomes" id="UP001214250"/>
    </source>
</evidence>
<dbReference type="InterPro" id="IPR011896">
    <property type="entry name" value="OFOB"/>
</dbReference>
<dbReference type="PANTHER" id="PTHR48084">
    <property type="entry name" value="2-OXOGLUTARATE OXIDOREDUCTASE SUBUNIT KORB-RELATED"/>
    <property type="match status" value="1"/>
</dbReference>
<evidence type="ECO:0000259" key="3">
    <source>
        <dbReference type="Pfam" id="PF02775"/>
    </source>
</evidence>
<dbReference type="RefSeq" id="WP_274151904.1">
    <property type="nucleotide sequence ID" value="NZ_CP117812.1"/>
</dbReference>
<evidence type="ECO:0000256" key="1">
    <source>
        <dbReference type="ARBA" id="ARBA00001966"/>
    </source>
</evidence>
<comment type="cofactor">
    <cofactor evidence="1">
        <name>[4Fe-4S] cluster</name>
        <dbReference type="ChEBI" id="CHEBI:49883"/>
    </cofactor>
</comment>
<feature type="domain" description="Thiamine pyrophosphate enzyme TPP-binding" evidence="3">
    <location>
        <begin position="52"/>
        <end position="199"/>
    </location>
</feature>
<dbReference type="CDD" id="cd03375">
    <property type="entry name" value="TPP_OGFOR"/>
    <property type="match status" value="1"/>
</dbReference>
<dbReference type="PANTHER" id="PTHR48084:SF4">
    <property type="entry name" value="2-OXOGLUTARATE OXIDOREDUCTASE SUBUNIT KORB"/>
    <property type="match status" value="1"/>
</dbReference>
<dbReference type="InterPro" id="IPR011766">
    <property type="entry name" value="TPP_enzyme_TPP-bd"/>
</dbReference>
<evidence type="ECO:0000313" key="4">
    <source>
        <dbReference type="EMBL" id="WDE97485.1"/>
    </source>
</evidence>
<dbReference type="Pfam" id="PF02775">
    <property type="entry name" value="TPP_enzyme_C"/>
    <property type="match status" value="1"/>
</dbReference>
<sequence length="350" mass="38597">MSEKKYTKKDFTSDKLVKWCPGCGDYAILAAVQKTMADLGRPKEEQVVISGIGCSSRFPIYMDTHGFHTIHGRAPAVATGVKVANPDLDIWLVTGDGDGLSIGGNHLLHAIRRNVNMVVLLFNNKVYGLTKGQYSPTSEVDTVTKSTPYGSIDQPLNPLAFALSAGATFVARTYDTNPKHMQHVFSEARKHRGLSFVEIYQNCVIFNDGAHDNVLERTIRSERLVELMDGEKLIFGKEKDKCLVFDGLELAVRQVADVNEDDIITHDIAKTNATYAKILADIQSEAIPAPIGILRQVERPVYNDAVIQQSEDVKEKHGVGDLQKLLDGSASWEVKSDAHPIEELFTSFAP</sequence>
<reference evidence="4 5" key="1">
    <citation type="submission" date="2023-02" db="EMBL/GenBank/DDBJ databases">
        <title>Genome sequence of Lentisphaera profundi SAORIC-696.</title>
        <authorList>
            <person name="Kim e."/>
            <person name="Cho J.-C."/>
            <person name="Choi A."/>
            <person name="Kang I."/>
        </authorList>
    </citation>
    <scope>NUCLEOTIDE SEQUENCE [LARGE SCALE GENOMIC DNA]</scope>
    <source>
        <strain evidence="4 5">SAORIC-696</strain>
    </source>
</reference>
<dbReference type="NCBIfam" id="TIGR02177">
    <property type="entry name" value="PorB_KorB"/>
    <property type="match status" value="1"/>
</dbReference>
<organism evidence="4 5">
    <name type="scientific">Lentisphaera profundi</name>
    <dbReference type="NCBI Taxonomy" id="1658616"/>
    <lineage>
        <taxon>Bacteria</taxon>
        <taxon>Pseudomonadati</taxon>
        <taxon>Lentisphaerota</taxon>
        <taxon>Lentisphaeria</taxon>
        <taxon>Lentisphaerales</taxon>
        <taxon>Lentisphaeraceae</taxon>
        <taxon>Lentisphaera</taxon>
    </lineage>
</organism>
<dbReference type="SUPFAM" id="SSF52518">
    <property type="entry name" value="Thiamin diphosphate-binding fold (THDP-binding)"/>
    <property type="match status" value="1"/>
</dbReference>
<dbReference type="Proteomes" id="UP001214250">
    <property type="component" value="Chromosome 2"/>
</dbReference>
<gene>
    <name evidence="4" type="ORF">PQO03_16785</name>
</gene>
<keyword evidence="2" id="KW-0560">Oxidoreductase</keyword>
<dbReference type="Gene3D" id="3.40.50.970">
    <property type="match status" value="1"/>
</dbReference>